<dbReference type="Proteomes" id="UP000221538">
    <property type="component" value="Unassembled WGS sequence"/>
</dbReference>
<evidence type="ECO:0000313" key="2">
    <source>
        <dbReference type="EMBL" id="GAY23348.1"/>
    </source>
</evidence>
<reference evidence="2 3" key="2">
    <citation type="journal article" date="2013" name="Environ. Sci. Technol.">
        <title>The 4-tert-butylphenol-utilizing bacterium Sphingobium fuliginis OMI can degrade bisphenols via phenolic ring hydroxylation and meta-cleavage pathway.</title>
        <authorList>
            <person name="Ogata Y."/>
            <person name="Goda S."/>
            <person name="Toyama T."/>
            <person name="Sei K."/>
            <person name="Ike M."/>
        </authorList>
    </citation>
    <scope>NUCLEOTIDE SEQUENCE [LARGE SCALE GENOMIC DNA]</scope>
    <source>
        <strain evidence="2 3">OMI</strain>
    </source>
</reference>
<comment type="caution">
    <text evidence="2">The sequence shown here is derived from an EMBL/GenBank/DDBJ whole genome shotgun (WGS) entry which is preliminary data.</text>
</comment>
<accession>A0A292ZJT0</accession>
<evidence type="ECO:0000313" key="3">
    <source>
        <dbReference type="Proteomes" id="UP000221538"/>
    </source>
</evidence>
<organism evidence="2 3">
    <name type="scientific">Sphingobium fuliginis (strain ATCC 27551)</name>
    <dbReference type="NCBI Taxonomy" id="336203"/>
    <lineage>
        <taxon>Bacteria</taxon>
        <taxon>Pseudomonadati</taxon>
        <taxon>Pseudomonadota</taxon>
        <taxon>Alphaproteobacteria</taxon>
        <taxon>Sphingomonadales</taxon>
        <taxon>Sphingomonadaceae</taxon>
        <taxon>Sphingobium</taxon>
    </lineage>
</organism>
<dbReference type="EMBL" id="BEWI01000032">
    <property type="protein sequence ID" value="GAY23348.1"/>
    <property type="molecule type" value="Genomic_DNA"/>
</dbReference>
<gene>
    <name evidence="2" type="ORF">SFOMI_3915</name>
</gene>
<reference evidence="2 3" key="1">
    <citation type="journal article" date="2013" name="Biodegradation">
        <title>Occurrence of 4-tert-butylphenol (4-t-BP) biodegradation in an aquatic sample caused by the presence of Spirodela polyrrhiza and isolation of a 4-t-BP-utilizing bacterium.</title>
        <authorList>
            <person name="Ogata Y."/>
            <person name="Toyama T."/>
            <person name="Yu N."/>
            <person name="Wang X."/>
            <person name="Sei K."/>
            <person name="Ike M."/>
        </authorList>
    </citation>
    <scope>NUCLEOTIDE SEQUENCE [LARGE SCALE GENOMIC DNA]</scope>
    <source>
        <strain evidence="2 3">OMI</strain>
    </source>
</reference>
<name>A0A292ZJT0_SPHSA</name>
<feature type="region of interest" description="Disordered" evidence="1">
    <location>
        <begin position="55"/>
        <end position="87"/>
    </location>
</feature>
<sequence length="87" mass="9637">MRQKAPRFRRGSEGRSLAPIALTGTDPLARNSAGRAGTLRRWAAVLHHGRISFLLRQRRKAPELGDKSRQRNRKAQGGADSPLRQAA</sequence>
<proteinExistence type="predicted"/>
<evidence type="ECO:0000256" key="1">
    <source>
        <dbReference type="SAM" id="MobiDB-lite"/>
    </source>
</evidence>
<dbReference type="AlphaFoldDB" id="A0A292ZJT0"/>
<protein>
    <submittedName>
        <fullName evidence="2">Uncharacterized protein</fullName>
    </submittedName>
</protein>
<feature type="compositionally biased region" description="Basic and acidic residues" evidence="1">
    <location>
        <begin position="60"/>
        <end position="69"/>
    </location>
</feature>
<feature type="region of interest" description="Disordered" evidence="1">
    <location>
        <begin position="1"/>
        <end position="34"/>
    </location>
</feature>